<comment type="similarity">
    <text evidence="1">Belongs to the actin family.</text>
</comment>
<name>A0A316USJ9_9BASI</name>
<dbReference type="SUPFAM" id="SSF53067">
    <property type="entry name" value="Actin-like ATPase domain"/>
    <property type="match status" value="2"/>
</dbReference>
<proteinExistence type="inferred from homology"/>
<keyword evidence="4" id="KW-1185">Reference proteome</keyword>
<dbReference type="GeneID" id="37027610"/>
<dbReference type="Proteomes" id="UP000245884">
    <property type="component" value="Unassembled WGS sequence"/>
</dbReference>
<gene>
    <name evidence="3" type="ORF">BDZ90DRAFT_231265</name>
</gene>
<reference evidence="3 4" key="1">
    <citation type="journal article" date="2018" name="Mol. Biol. Evol.">
        <title>Broad Genomic Sampling Reveals a Smut Pathogenic Ancestry of the Fungal Clade Ustilaginomycotina.</title>
        <authorList>
            <person name="Kijpornyongpan T."/>
            <person name="Mondo S.J."/>
            <person name="Barry K."/>
            <person name="Sandor L."/>
            <person name="Lee J."/>
            <person name="Lipzen A."/>
            <person name="Pangilinan J."/>
            <person name="LaButti K."/>
            <person name="Hainaut M."/>
            <person name="Henrissat B."/>
            <person name="Grigoriev I.V."/>
            <person name="Spatafora J.W."/>
            <person name="Aime M.C."/>
        </authorList>
    </citation>
    <scope>NUCLEOTIDE SEQUENCE [LARGE SCALE GENOMIC DNA]</scope>
    <source>
        <strain evidence="3 4">MCA 5214</strain>
    </source>
</reference>
<feature type="compositionally biased region" description="Low complexity" evidence="2">
    <location>
        <begin position="209"/>
        <end position="221"/>
    </location>
</feature>
<dbReference type="InterPro" id="IPR004000">
    <property type="entry name" value="Actin"/>
</dbReference>
<feature type="region of interest" description="Disordered" evidence="2">
    <location>
        <begin position="186"/>
        <end position="270"/>
    </location>
</feature>
<dbReference type="Gene3D" id="3.90.640.10">
    <property type="entry name" value="Actin, Chain A, domain 4"/>
    <property type="match status" value="2"/>
</dbReference>
<dbReference type="SMART" id="SM00268">
    <property type="entry name" value="ACTIN"/>
    <property type="match status" value="1"/>
</dbReference>
<dbReference type="STRING" id="1569628.A0A316USJ9"/>
<evidence type="ECO:0000256" key="2">
    <source>
        <dbReference type="SAM" id="MobiDB-lite"/>
    </source>
</evidence>
<feature type="region of interest" description="Disordered" evidence="2">
    <location>
        <begin position="608"/>
        <end position="648"/>
    </location>
</feature>
<accession>A0A316USJ9</accession>
<dbReference type="Gene3D" id="3.30.420.40">
    <property type="match status" value="4"/>
</dbReference>
<dbReference type="InterPro" id="IPR043129">
    <property type="entry name" value="ATPase_NBD"/>
</dbReference>
<evidence type="ECO:0000313" key="4">
    <source>
        <dbReference type="Proteomes" id="UP000245884"/>
    </source>
</evidence>
<evidence type="ECO:0000313" key="3">
    <source>
        <dbReference type="EMBL" id="PWN28267.1"/>
    </source>
</evidence>
<dbReference type="PANTHER" id="PTHR11937">
    <property type="entry name" value="ACTIN"/>
    <property type="match status" value="1"/>
</dbReference>
<dbReference type="Pfam" id="PF00022">
    <property type="entry name" value="Actin"/>
    <property type="match status" value="2"/>
</dbReference>
<feature type="compositionally biased region" description="Gly residues" evidence="2">
    <location>
        <begin position="628"/>
        <end position="641"/>
    </location>
</feature>
<evidence type="ECO:0000256" key="1">
    <source>
        <dbReference type="RuleBase" id="RU000487"/>
    </source>
</evidence>
<feature type="region of interest" description="Disordered" evidence="2">
    <location>
        <begin position="425"/>
        <end position="488"/>
    </location>
</feature>
<organism evidence="3 4">
    <name type="scientific">Jaminaea rosea</name>
    <dbReference type="NCBI Taxonomy" id="1569628"/>
    <lineage>
        <taxon>Eukaryota</taxon>
        <taxon>Fungi</taxon>
        <taxon>Dikarya</taxon>
        <taxon>Basidiomycota</taxon>
        <taxon>Ustilaginomycotina</taxon>
        <taxon>Exobasidiomycetes</taxon>
        <taxon>Microstromatales</taxon>
        <taxon>Microstromatales incertae sedis</taxon>
        <taxon>Jaminaea</taxon>
    </lineage>
</organism>
<sequence>MPSATPSSSSTLPASASLYPLAIIDVGSDSLRLCLQPSAPAAPSAALTSSKVHRCPNAIARTRPPSKQVYIGSAIEERCNDYSGLVLRLPIERGLITDWVAQKAIWDVEIAKALRQVRGHAGGGKLLEGWNLIITEAYFNLPELEVGLETMLFEEYGVRGIWRTTAAQLASFAPIGVEAQVKAKAKGQETQQVHSQGEEALKPPPPASSPLSSSPSKDPASSPQPPPAKRPRRSAAASSPTSPPPASSESDVSKRSKSSAFSGPRQPRRPEATLIVDLGNSAIHAVPVLHNEPIWRGVKRLELGGKVMTNLLKEQISFKQWDMTDESWLMARLKERAFFVAASEYEEPLDERPSSWTPKMLLQRSGAIEQEWVLPDYTGNKGLARDVEKRYGHMLRGPGLASVDGPDDDEAAREDACIADLSALQSAQEAQRQGSASEDDEDEEDDGDYRESGSEDDDETSAPKPAPKPASVAPAKKKGSATQDPDDDEQRLLLSHERWQIPEILFRPEQVGLTSTLPLPSLILSAAQSAAEGDDALLGLLLCNITLTGGLASMPGLRRRVEADLRAIAPTECLVRVRTLEEAEGAAIEGARWCPAKFVQGKVMAREQWEQEGTQGSRAKFGSWSATSGGGGGAGGRGRGGSTQLKGR</sequence>
<dbReference type="OrthoDB" id="6220758at2759"/>
<dbReference type="EMBL" id="KZ819665">
    <property type="protein sequence ID" value="PWN28267.1"/>
    <property type="molecule type" value="Genomic_DNA"/>
</dbReference>
<feature type="compositionally biased region" description="Acidic residues" evidence="2">
    <location>
        <begin position="437"/>
        <end position="460"/>
    </location>
</feature>
<dbReference type="AlphaFoldDB" id="A0A316USJ9"/>
<protein>
    <submittedName>
        <fullName evidence="3">Actin-like ATPase domain-containing protein</fullName>
    </submittedName>
</protein>
<dbReference type="RefSeq" id="XP_025362879.1">
    <property type="nucleotide sequence ID" value="XM_025505787.1"/>
</dbReference>